<keyword evidence="3" id="KW-1185">Reference proteome</keyword>
<dbReference type="Proteomes" id="UP000199287">
    <property type="component" value="Unassembled WGS sequence"/>
</dbReference>
<dbReference type="PANTHER" id="PTHR39966:SF1">
    <property type="entry name" value="HEMERYTHRIN-LIKE DOMAIN-CONTAINING PROTEIN"/>
    <property type="match status" value="1"/>
</dbReference>
<gene>
    <name evidence="2" type="ORF">SAMN05192551_101731</name>
</gene>
<dbReference type="CDD" id="cd12108">
    <property type="entry name" value="Hr-like"/>
    <property type="match status" value="1"/>
</dbReference>
<proteinExistence type="predicted"/>
<accession>A0A1I3BDI0</accession>
<dbReference type="AlphaFoldDB" id="A0A1I3BDI0"/>
<evidence type="ECO:0000259" key="1">
    <source>
        <dbReference type="Pfam" id="PF01814"/>
    </source>
</evidence>
<reference evidence="3" key="1">
    <citation type="submission" date="2016-10" db="EMBL/GenBank/DDBJ databases">
        <authorList>
            <person name="Varghese N."/>
            <person name="Submissions S."/>
        </authorList>
    </citation>
    <scope>NUCLEOTIDE SEQUENCE [LARGE SCALE GENOMIC DNA]</scope>
    <source>
        <strain evidence="3">Z-7934</strain>
    </source>
</reference>
<feature type="domain" description="Hemerythrin-like" evidence="1">
    <location>
        <begin position="3"/>
        <end position="140"/>
    </location>
</feature>
<dbReference type="Pfam" id="PF01814">
    <property type="entry name" value="Hemerythrin"/>
    <property type="match status" value="1"/>
</dbReference>
<dbReference type="OrthoDB" id="9785474at2"/>
<dbReference type="RefSeq" id="WP_093369817.1">
    <property type="nucleotide sequence ID" value="NZ_FOQA01000001.1"/>
</dbReference>
<evidence type="ECO:0000313" key="2">
    <source>
        <dbReference type="EMBL" id="SFH60136.1"/>
    </source>
</evidence>
<dbReference type="InterPro" id="IPR012312">
    <property type="entry name" value="Hemerythrin-like"/>
</dbReference>
<name>A0A1I3BDI0_9FIRM</name>
<dbReference type="STRING" id="69895.SAMN05192551_101731"/>
<dbReference type="PANTHER" id="PTHR39966">
    <property type="entry name" value="BLL2471 PROTEIN-RELATED"/>
    <property type="match status" value="1"/>
</dbReference>
<protein>
    <submittedName>
        <fullName evidence="2">Hemerythrin-like domain-containing protein</fullName>
    </submittedName>
</protein>
<dbReference type="EMBL" id="FOQA01000001">
    <property type="protein sequence ID" value="SFH60136.1"/>
    <property type="molecule type" value="Genomic_DNA"/>
</dbReference>
<organism evidence="2 3">
    <name type="scientific">Tindallia magadiensis</name>
    <dbReference type="NCBI Taxonomy" id="69895"/>
    <lineage>
        <taxon>Bacteria</taxon>
        <taxon>Bacillati</taxon>
        <taxon>Bacillota</taxon>
        <taxon>Clostridia</taxon>
        <taxon>Peptostreptococcales</taxon>
        <taxon>Tindalliaceae</taxon>
        <taxon>Tindallia</taxon>
    </lineage>
</organism>
<evidence type="ECO:0000313" key="3">
    <source>
        <dbReference type="Proteomes" id="UP000199287"/>
    </source>
</evidence>
<dbReference type="Gene3D" id="1.20.120.520">
    <property type="entry name" value="nmb1532 protein domain like"/>
    <property type="match status" value="1"/>
</dbReference>
<dbReference type="GO" id="GO:0005886">
    <property type="term" value="C:plasma membrane"/>
    <property type="evidence" value="ECO:0007669"/>
    <property type="project" value="TreeGrafter"/>
</dbReference>
<sequence>MNAIEIMVDEHVNIRRMLAVLRNFSYELMNNPDTDVSDVPKMIDFVRQYADKHHHGKEEDLLFNRMEENLGSAAQKLVRHGMLVEHDLGRLHIKLLEEAVEDFKAGNDEARLDIIGNAIAYTQLLDRHISKEDDMVYPFAWNHFDKDMIHKINEESNQFEAIAAQEGTQNYYLRLVENLEKKYRK</sequence>